<reference evidence="3" key="1">
    <citation type="journal article" date="2019" name="Int. J. Syst. Evol. Microbiol.">
        <title>The Global Catalogue of Microorganisms (GCM) 10K type strain sequencing project: providing services to taxonomists for standard genome sequencing and annotation.</title>
        <authorList>
            <consortium name="The Broad Institute Genomics Platform"/>
            <consortium name="The Broad Institute Genome Sequencing Center for Infectious Disease"/>
            <person name="Wu L."/>
            <person name="Ma J."/>
        </authorList>
    </citation>
    <scope>NUCLEOTIDE SEQUENCE [LARGE SCALE GENOMIC DNA]</scope>
    <source>
        <strain evidence="3">CGMCC 1.18439</strain>
    </source>
</reference>
<dbReference type="RefSeq" id="WP_189642440.1">
    <property type="nucleotide sequence ID" value="NZ_BNAL01000007.1"/>
</dbReference>
<dbReference type="InterPro" id="IPR043129">
    <property type="entry name" value="ATPase_NBD"/>
</dbReference>
<sequence length="183" mass="19458">MITLALDTSTPYLTLALHWPGGELESAERIERAHAERLPSGVEALFQDAGLELRADRIVIGMGPGSYTGVRIGASYALALARVWSAELTGVSTLCALLSEQPGTQAPALDARKDNVYGALYRVEASGVAELQAPAKYAQADFVALAQQQGAELRQETTPSGLSLIRAAQTLGRAQPQLHLSYL</sequence>
<evidence type="ECO:0000313" key="3">
    <source>
        <dbReference type="Proteomes" id="UP000632154"/>
    </source>
</evidence>
<dbReference type="InterPro" id="IPR000905">
    <property type="entry name" value="Gcp-like_dom"/>
</dbReference>
<dbReference type="SUPFAM" id="SSF53067">
    <property type="entry name" value="Actin-like ATPase domain"/>
    <property type="match status" value="1"/>
</dbReference>
<proteinExistence type="predicted"/>
<dbReference type="Pfam" id="PF00814">
    <property type="entry name" value="TsaD"/>
    <property type="match status" value="1"/>
</dbReference>
<dbReference type="NCBIfam" id="TIGR03725">
    <property type="entry name" value="T6A_YeaZ"/>
    <property type="match status" value="1"/>
</dbReference>
<comment type="caution">
    <text evidence="2">The sequence shown here is derived from an EMBL/GenBank/DDBJ whole genome shotgun (WGS) entry which is preliminary data.</text>
</comment>
<keyword evidence="3" id="KW-1185">Reference proteome</keyword>
<dbReference type="InterPro" id="IPR022496">
    <property type="entry name" value="T6A_TsaB"/>
</dbReference>
<name>A0ABQ3K116_9DEIO</name>
<feature type="domain" description="Gcp-like" evidence="1">
    <location>
        <begin position="30"/>
        <end position="154"/>
    </location>
</feature>
<evidence type="ECO:0000259" key="1">
    <source>
        <dbReference type="Pfam" id="PF00814"/>
    </source>
</evidence>
<organism evidence="2 3">
    <name type="scientific">Deinococcus piscis</name>
    <dbReference type="NCBI Taxonomy" id="394230"/>
    <lineage>
        <taxon>Bacteria</taxon>
        <taxon>Thermotogati</taxon>
        <taxon>Deinococcota</taxon>
        <taxon>Deinococci</taxon>
        <taxon>Deinococcales</taxon>
        <taxon>Deinococcaceae</taxon>
        <taxon>Deinococcus</taxon>
    </lineage>
</organism>
<protein>
    <submittedName>
        <fullName evidence="2">tRNA (Adenosine(37)-N6)-threonylcarbamoyltransferase complex dimerization subunit type 1 TsaB</fullName>
    </submittedName>
</protein>
<dbReference type="Proteomes" id="UP000632154">
    <property type="component" value="Unassembled WGS sequence"/>
</dbReference>
<gene>
    <name evidence="2" type="ORF">GCM10017783_08600</name>
</gene>
<evidence type="ECO:0000313" key="2">
    <source>
        <dbReference type="EMBL" id="GHF98872.1"/>
    </source>
</evidence>
<dbReference type="EMBL" id="BNAL01000007">
    <property type="protein sequence ID" value="GHF98872.1"/>
    <property type="molecule type" value="Genomic_DNA"/>
</dbReference>
<dbReference type="Gene3D" id="3.30.420.40">
    <property type="match status" value="2"/>
</dbReference>
<accession>A0ABQ3K116</accession>